<protein>
    <recommendedName>
        <fullName evidence="2">DUF4258 domain-containing protein</fullName>
    </recommendedName>
</protein>
<comment type="caution">
    <text evidence="1">The sequence shown here is derived from an EMBL/GenBank/DDBJ whole genome shotgun (WGS) entry which is preliminary data.</text>
</comment>
<feature type="non-terminal residue" evidence="1">
    <location>
        <position position="91"/>
    </location>
</feature>
<name>X0YKV9_9ZZZZ</name>
<gene>
    <name evidence="1" type="ORF">S01H4_11653</name>
</gene>
<evidence type="ECO:0000313" key="1">
    <source>
        <dbReference type="EMBL" id="GAG56675.1"/>
    </source>
</evidence>
<reference evidence="1" key="1">
    <citation type="journal article" date="2014" name="Front. Microbiol.">
        <title>High frequency of phylogenetically diverse reductive dehalogenase-homologous genes in deep subseafloor sedimentary metagenomes.</title>
        <authorList>
            <person name="Kawai M."/>
            <person name="Futagami T."/>
            <person name="Toyoda A."/>
            <person name="Takaki Y."/>
            <person name="Nishi S."/>
            <person name="Hori S."/>
            <person name="Arai W."/>
            <person name="Tsubouchi T."/>
            <person name="Morono Y."/>
            <person name="Uchiyama I."/>
            <person name="Ito T."/>
            <person name="Fujiyama A."/>
            <person name="Inagaki F."/>
            <person name="Takami H."/>
        </authorList>
    </citation>
    <scope>NUCLEOTIDE SEQUENCE</scope>
    <source>
        <strain evidence="1">Expedition CK06-06</strain>
    </source>
</reference>
<organism evidence="1">
    <name type="scientific">marine sediment metagenome</name>
    <dbReference type="NCBI Taxonomy" id="412755"/>
    <lineage>
        <taxon>unclassified sequences</taxon>
        <taxon>metagenomes</taxon>
        <taxon>ecological metagenomes</taxon>
    </lineage>
</organism>
<dbReference type="InterPro" id="IPR025354">
    <property type="entry name" value="DUF4258"/>
</dbReference>
<proteinExistence type="predicted"/>
<dbReference type="Pfam" id="PF14076">
    <property type="entry name" value="DUF4258"/>
    <property type="match status" value="1"/>
</dbReference>
<sequence>MMDLPKLREAVKSGRFEWRKHILARLAERDISQDTIIGVIMKGEIIEDYPHNAPFPSCLILGYVEDKPYHVVVSFDETLEIAYIITAYEPS</sequence>
<dbReference type="EMBL" id="BART01004765">
    <property type="protein sequence ID" value="GAG56675.1"/>
    <property type="molecule type" value="Genomic_DNA"/>
</dbReference>
<accession>X0YKV9</accession>
<dbReference type="AlphaFoldDB" id="X0YKV9"/>
<evidence type="ECO:0008006" key="2">
    <source>
        <dbReference type="Google" id="ProtNLM"/>
    </source>
</evidence>